<dbReference type="CDD" id="cd07377">
    <property type="entry name" value="WHTH_GntR"/>
    <property type="match status" value="1"/>
</dbReference>
<gene>
    <name evidence="5" type="ORF">FYJ85_15295</name>
</gene>
<sequence>MSESMSTVLADRLLQTAIESNMKIGDKLPGEVELADRFHVSRVSIREAINGLKFLGMLDAAPRRGTTIAALDYRRLVKYLGFQMAFSSLSEEELFDARLALEIGMLDLVGQRMTDEDYRELLELADACRRESDEPKAVADSIEADMRFHQRLLEISGNSMLQAFVKLIESFFHRQNAHPGNRQDQASAAEVHRMIVEALHDRNIELARGLMQKHLARHRKD</sequence>
<evidence type="ECO:0000313" key="6">
    <source>
        <dbReference type="Proteomes" id="UP000435649"/>
    </source>
</evidence>
<dbReference type="Gene3D" id="1.20.120.530">
    <property type="entry name" value="GntR ligand-binding domain-like"/>
    <property type="match status" value="1"/>
</dbReference>
<dbReference type="InterPro" id="IPR008920">
    <property type="entry name" value="TF_FadR/GntR_C"/>
</dbReference>
<dbReference type="SMART" id="SM00345">
    <property type="entry name" value="HTH_GNTR"/>
    <property type="match status" value="1"/>
</dbReference>
<organism evidence="5 6">
    <name type="scientific">Victivallis lenta</name>
    <dbReference type="NCBI Taxonomy" id="2606640"/>
    <lineage>
        <taxon>Bacteria</taxon>
        <taxon>Pseudomonadati</taxon>
        <taxon>Lentisphaerota</taxon>
        <taxon>Lentisphaeria</taxon>
        <taxon>Victivallales</taxon>
        <taxon>Victivallaceae</taxon>
        <taxon>Victivallis</taxon>
    </lineage>
</organism>
<name>A0A844G4X6_9BACT</name>
<keyword evidence="3" id="KW-0804">Transcription</keyword>
<keyword evidence="1" id="KW-0805">Transcription regulation</keyword>
<keyword evidence="6" id="KW-1185">Reference proteome</keyword>
<evidence type="ECO:0000256" key="3">
    <source>
        <dbReference type="ARBA" id="ARBA00023163"/>
    </source>
</evidence>
<dbReference type="InterPro" id="IPR000524">
    <property type="entry name" value="Tscrpt_reg_HTH_GntR"/>
</dbReference>
<comment type="caution">
    <text evidence="5">The sequence shown here is derived from an EMBL/GenBank/DDBJ whole genome shotgun (WGS) entry which is preliminary data.</text>
</comment>
<protein>
    <submittedName>
        <fullName evidence="5">FadR family transcriptional regulator</fullName>
    </submittedName>
</protein>
<dbReference type="Gene3D" id="1.10.10.10">
    <property type="entry name" value="Winged helix-like DNA-binding domain superfamily/Winged helix DNA-binding domain"/>
    <property type="match status" value="1"/>
</dbReference>
<dbReference type="PRINTS" id="PR00035">
    <property type="entry name" value="HTHGNTR"/>
</dbReference>
<dbReference type="PROSITE" id="PS50949">
    <property type="entry name" value="HTH_GNTR"/>
    <property type="match status" value="1"/>
</dbReference>
<evidence type="ECO:0000256" key="2">
    <source>
        <dbReference type="ARBA" id="ARBA00023125"/>
    </source>
</evidence>
<evidence type="ECO:0000259" key="4">
    <source>
        <dbReference type="PROSITE" id="PS50949"/>
    </source>
</evidence>
<dbReference type="Proteomes" id="UP000435649">
    <property type="component" value="Unassembled WGS sequence"/>
</dbReference>
<evidence type="ECO:0000256" key="1">
    <source>
        <dbReference type="ARBA" id="ARBA00023015"/>
    </source>
</evidence>
<dbReference type="SUPFAM" id="SSF48008">
    <property type="entry name" value="GntR ligand-binding domain-like"/>
    <property type="match status" value="1"/>
</dbReference>
<dbReference type="PANTHER" id="PTHR43537">
    <property type="entry name" value="TRANSCRIPTIONAL REGULATOR, GNTR FAMILY"/>
    <property type="match status" value="1"/>
</dbReference>
<dbReference type="EMBL" id="VUNS01000018">
    <property type="protein sequence ID" value="MST98406.1"/>
    <property type="molecule type" value="Genomic_DNA"/>
</dbReference>
<dbReference type="GO" id="GO:0003677">
    <property type="term" value="F:DNA binding"/>
    <property type="evidence" value="ECO:0007669"/>
    <property type="project" value="UniProtKB-KW"/>
</dbReference>
<dbReference type="SUPFAM" id="SSF46785">
    <property type="entry name" value="Winged helix' DNA-binding domain"/>
    <property type="match status" value="1"/>
</dbReference>
<dbReference type="RefSeq" id="WP_154419414.1">
    <property type="nucleotide sequence ID" value="NZ_CALXOB010000049.1"/>
</dbReference>
<dbReference type="PANTHER" id="PTHR43537:SF5">
    <property type="entry name" value="UXU OPERON TRANSCRIPTIONAL REGULATOR"/>
    <property type="match status" value="1"/>
</dbReference>
<feature type="domain" description="HTH gntR-type" evidence="4">
    <location>
        <begin position="3"/>
        <end position="71"/>
    </location>
</feature>
<dbReference type="Pfam" id="PF00392">
    <property type="entry name" value="GntR"/>
    <property type="match status" value="1"/>
</dbReference>
<dbReference type="AlphaFoldDB" id="A0A844G4X6"/>
<dbReference type="Pfam" id="PF07729">
    <property type="entry name" value="FCD"/>
    <property type="match status" value="1"/>
</dbReference>
<dbReference type="InterPro" id="IPR011711">
    <property type="entry name" value="GntR_C"/>
</dbReference>
<evidence type="ECO:0000313" key="5">
    <source>
        <dbReference type="EMBL" id="MST98406.1"/>
    </source>
</evidence>
<dbReference type="InterPro" id="IPR036388">
    <property type="entry name" value="WH-like_DNA-bd_sf"/>
</dbReference>
<reference evidence="5 6" key="1">
    <citation type="submission" date="2019-08" db="EMBL/GenBank/DDBJ databases">
        <title>In-depth cultivation of the pig gut microbiome towards novel bacterial diversity and tailored functional studies.</title>
        <authorList>
            <person name="Wylensek D."/>
            <person name="Hitch T.C.A."/>
            <person name="Clavel T."/>
        </authorList>
    </citation>
    <scope>NUCLEOTIDE SEQUENCE [LARGE SCALE GENOMIC DNA]</scope>
    <source>
        <strain evidence="5 6">BBE-744-WT-12</strain>
    </source>
</reference>
<accession>A0A844G4X6</accession>
<dbReference type="SMART" id="SM00895">
    <property type="entry name" value="FCD"/>
    <property type="match status" value="1"/>
</dbReference>
<dbReference type="InterPro" id="IPR036390">
    <property type="entry name" value="WH_DNA-bd_sf"/>
</dbReference>
<proteinExistence type="predicted"/>
<keyword evidence="2" id="KW-0238">DNA-binding</keyword>
<dbReference type="GO" id="GO:0003700">
    <property type="term" value="F:DNA-binding transcription factor activity"/>
    <property type="evidence" value="ECO:0007669"/>
    <property type="project" value="InterPro"/>
</dbReference>